<dbReference type="AlphaFoldDB" id="A0ABD1H8V4"/>
<protein>
    <submittedName>
        <fullName evidence="1">Uncharacterized protein</fullName>
    </submittedName>
</protein>
<gene>
    <name evidence="1" type="ORF">AAHA92_13364</name>
</gene>
<evidence type="ECO:0000313" key="2">
    <source>
        <dbReference type="Proteomes" id="UP001567538"/>
    </source>
</evidence>
<dbReference type="Proteomes" id="UP001567538">
    <property type="component" value="Unassembled WGS sequence"/>
</dbReference>
<comment type="caution">
    <text evidence="1">The sequence shown here is derived from an EMBL/GenBank/DDBJ whole genome shotgun (WGS) entry which is preliminary data.</text>
</comment>
<sequence>MGLNSVTMALSDFYTRHGKYQTTVVLNKRDSKKDVVGAAAAVPLHQHSATTEKCKLYYSCHVCCTYIAVIIRHV</sequence>
<organism evidence="1 2">
    <name type="scientific">Salvia divinorum</name>
    <name type="common">Maria pastora</name>
    <name type="synonym">Diviner's sage</name>
    <dbReference type="NCBI Taxonomy" id="28513"/>
    <lineage>
        <taxon>Eukaryota</taxon>
        <taxon>Viridiplantae</taxon>
        <taxon>Streptophyta</taxon>
        <taxon>Embryophyta</taxon>
        <taxon>Tracheophyta</taxon>
        <taxon>Spermatophyta</taxon>
        <taxon>Magnoliopsida</taxon>
        <taxon>eudicotyledons</taxon>
        <taxon>Gunneridae</taxon>
        <taxon>Pentapetalae</taxon>
        <taxon>asterids</taxon>
        <taxon>lamiids</taxon>
        <taxon>Lamiales</taxon>
        <taxon>Lamiaceae</taxon>
        <taxon>Nepetoideae</taxon>
        <taxon>Mentheae</taxon>
        <taxon>Salviinae</taxon>
        <taxon>Salvia</taxon>
        <taxon>Salvia subgen. Calosphace</taxon>
    </lineage>
</organism>
<keyword evidence="2" id="KW-1185">Reference proteome</keyword>
<dbReference type="EMBL" id="JBEAFC010000006">
    <property type="protein sequence ID" value="KAL1552584.1"/>
    <property type="molecule type" value="Genomic_DNA"/>
</dbReference>
<name>A0ABD1H8V4_SALDI</name>
<reference evidence="1 2" key="1">
    <citation type="submission" date="2024-06" db="EMBL/GenBank/DDBJ databases">
        <title>A chromosome level genome sequence of Diviner's sage (Salvia divinorum).</title>
        <authorList>
            <person name="Ford S.A."/>
            <person name="Ro D.-K."/>
            <person name="Ness R.W."/>
            <person name="Phillips M.A."/>
        </authorList>
    </citation>
    <scope>NUCLEOTIDE SEQUENCE [LARGE SCALE GENOMIC DNA]</scope>
    <source>
        <strain evidence="1">SAF-2024a</strain>
        <tissue evidence="1">Leaf</tissue>
    </source>
</reference>
<evidence type="ECO:0000313" key="1">
    <source>
        <dbReference type="EMBL" id="KAL1552584.1"/>
    </source>
</evidence>
<proteinExistence type="predicted"/>
<accession>A0ABD1H8V4</accession>